<proteinExistence type="predicted"/>
<accession>A0A834IK38</accession>
<reference evidence="1" key="1">
    <citation type="submission" date="2020-08" db="EMBL/GenBank/DDBJ databases">
        <title>Genome sequencing and assembly of the red palm weevil Rhynchophorus ferrugineus.</title>
        <authorList>
            <person name="Dias G.B."/>
            <person name="Bergman C.M."/>
            <person name="Manee M."/>
        </authorList>
    </citation>
    <scope>NUCLEOTIDE SEQUENCE</scope>
    <source>
        <strain evidence="1">AA-2017</strain>
        <tissue evidence="1">Whole larva</tissue>
    </source>
</reference>
<name>A0A834IK38_RHYFE</name>
<evidence type="ECO:0000313" key="1">
    <source>
        <dbReference type="EMBL" id="KAF7282320.1"/>
    </source>
</evidence>
<sequence length="76" mass="8559">MLLPTTNSNCPIGFQNDIYHEVAEKTKFLTLKCTRKSGSSNGHSRSKSADRNKFRFCACTGPRKSKKSSKWYVKVG</sequence>
<gene>
    <name evidence="1" type="ORF">GWI33_002893</name>
</gene>
<dbReference type="EMBL" id="JAACXV010000179">
    <property type="protein sequence ID" value="KAF7282320.1"/>
    <property type="molecule type" value="Genomic_DNA"/>
</dbReference>
<keyword evidence="2" id="KW-1185">Reference proteome</keyword>
<dbReference type="AlphaFoldDB" id="A0A834IK38"/>
<protein>
    <submittedName>
        <fullName evidence="1">Uncharacterized protein</fullName>
    </submittedName>
</protein>
<evidence type="ECO:0000313" key="2">
    <source>
        <dbReference type="Proteomes" id="UP000625711"/>
    </source>
</evidence>
<comment type="caution">
    <text evidence="1">The sequence shown here is derived from an EMBL/GenBank/DDBJ whole genome shotgun (WGS) entry which is preliminary data.</text>
</comment>
<dbReference type="Proteomes" id="UP000625711">
    <property type="component" value="Unassembled WGS sequence"/>
</dbReference>
<organism evidence="1 2">
    <name type="scientific">Rhynchophorus ferrugineus</name>
    <name type="common">Red palm weevil</name>
    <name type="synonym">Curculio ferrugineus</name>
    <dbReference type="NCBI Taxonomy" id="354439"/>
    <lineage>
        <taxon>Eukaryota</taxon>
        <taxon>Metazoa</taxon>
        <taxon>Ecdysozoa</taxon>
        <taxon>Arthropoda</taxon>
        <taxon>Hexapoda</taxon>
        <taxon>Insecta</taxon>
        <taxon>Pterygota</taxon>
        <taxon>Neoptera</taxon>
        <taxon>Endopterygota</taxon>
        <taxon>Coleoptera</taxon>
        <taxon>Polyphaga</taxon>
        <taxon>Cucujiformia</taxon>
        <taxon>Curculionidae</taxon>
        <taxon>Dryophthorinae</taxon>
        <taxon>Rhynchophorus</taxon>
    </lineage>
</organism>